<dbReference type="SUPFAM" id="SSF46934">
    <property type="entry name" value="UBA-like"/>
    <property type="match status" value="1"/>
</dbReference>
<dbReference type="InterPro" id="IPR001012">
    <property type="entry name" value="UBX_dom"/>
</dbReference>
<evidence type="ECO:0000256" key="1">
    <source>
        <dbReference type="SAM" id="MobiDB-lite"/>
    </source>
</evidence>
<dbReference type="InterPro" id="IPR036249">
    <property type="entry name" value="Thioredoxin-like_sf"/>
</dbReference>
<dbReference type="Proteomes" id="UP000800092">
    <property type="component" value="Unassembled WGS sequence"/>
</dbReference>
<dbReference type="Pfam" id="PF14555">
    <property type="entry name" value="UBA_4"/>
    <property type="match status" value="1"/>
</dbReference>
<feature type="region of interest" description="Disordered" evidence="1">
    <location>
        <begin position="375"/>
        <end position="411"/>
    </location>
</feature>
<dbReference type="CDD" id="cd14273">
    <property type="entry name" value="UBA_TAP-C_like"/>
    <property type="match status" value="1"/>
</dbReference>
<dbReference type="PANTHER" id="PTHR23322">
    <property type="entry name" value="FAS-ASSOCIATED PROTEIN"/>
    <property type="match status" value="1"/>
</dbReference>
<keyword evidence="4" id="KW-1185">Reference proteome</keyword>
<protein>
    <recommendedName>
        <fullName evidence="2">UBX domain-containing protein</fullName>
    </recommendedName>
</protein>
<dbReference type="GO" id="GO:0005634">
    <property type="term" value="C:nucleus"/>
    <property type="evidence" value="ECO:0007669"/>
    <property type="project" value="TreeGrafter"/>
</dbReference>
<feature type="region of interest" description="Disordered" evidence="1">
    <location>
        <begin position="47"/>
        <end position="95"/>
    </location>
</feature>
<dbReference type="InterPro" id="IPR006577">
    <property type="entry name" value="UAS"/>
</dbReference>
<dbReference type="GO" id="GO:0043161">
    <property type="term" value="P:proteasome-mediated ubiquitin-dependent protein catabolic process"/>
    <property type="evidence" value="ECO:0007669"/>
    <property type="project" value="TreeGrafter"/>
</dbReference>
<evidence type="ECO:0000259" key="2">
    <source>
        <dbReference type="PROSITE" id="PS50033"/>
    </source>
</evidence>
<dbReference type="CDD" id="cd02958">
    <property type="entry name" value="UAS"/>
    <property type="match status" value="1"/>
</dbReference>
<proteinExistence type="predicted"/>
<dbReference type="Pfam" id="PF13899">
    <property type="entry name" value="Thioredoxin_7"/>
    <property type="match status" value="1"/>
</dbReference>
<dbReference type="PANTHER" id="PTHR23322:SF6">
    <property type="entry name" value="UBX DOMAIN-CONTAINING PROTEIN 7"/>
    <property type="match status" value="1"/>
</dbReference>
<dbReference type="InterPro" id="IPR009060">
    <property type="entry name" value="UBA-like_sf"/>
</dbReference>
<sequence length="546" mass="60337">MVSAEAIDQFVELTAADRQKASQYLSVSDDNLEQAVQLFFETGGIDLGTQTAAAPPSQHGPSNPIPVDSDSDDVQMSDGPHSQAQQAPVASYEDDEAMARRLQEEAYGAGASSGGNVDEEGVRAPIGRTTETLVGGPADWRSDPDEMRAAIAEQMMTRQQRRGAGRPSIFNQQPSVWENREEMPNPRVPIDTTGGSTLPASKANMLAEMYRPPFDIMSRVSWDAARDEGKESLKWLLVNVQDQSIFDCQLLNRDIWKNSEIKETIKEHFIFLQYSKDDMRGDKYMQYYFHNRDSEEAYPHIAIVDPRTGEQVKVWSGPPVPKPLDFLGQLHEFLDRYSLKANARNPVATKKPEKKQKDVANMTEEEMLQMAMQNSLAHNPNGGPRDDDPDALTKADGKGIAKGKGKGKEIVRDSLDTADMGATAPSTTNGVNPSVPVADTPPPVTSPFAAISSLHPHTEPPADPQTTTRIQFRSSGSRIIRRFLLVDPVERLYEWLKATPWEGKAGLDFELSFMGKNLMEEAQTGRTVEEAGLKNGTVMVEFSENE</sequence>
<accession>A0A6A6HHG1</accession>
<dbReference type="InterPro" id="IPR029071">
    <property type="entry name" value="Ubiquitin-like_domsf"/>
</dbReference>
<dbReference type="PROSITE" id="PS50033">
    <property type="entry name" value="UBX"/>
    <property type="match status" value="1"/>
</dbReference>
<dbReference type="Gene3D" id="1.10.8.10">
    <property type="entry name" value="DNA helicase RuvA subunit, C-terminal domain"/>
    <property type="match status" value="1"/>
</dbReference>
<gene>
    <name evidence="3" type="ORF">EV356DRAFT_379339</name>
</gene>
<name>A0A6A6HHG1_VIRVR</name>
<organism evidence="3 4">
    <name type="scientific">Viridothelium virens</name>
    <name type="common">Speckled blister lichen</name>
    <name type="synonym">Trypethelium virens</name>
    <dbReference type="NCBI Taxonomy" id="1048519"/>
    <lineage>
        <taxon>Eukaryota</taxon>
        <taxon>Fungi</taxon>
        <taxon>Dikarya</taxon>
        <taxon>Ascomycota</taxon>
        <taxon>Pezizomycotina</taxon>
        <taxon>Dothideomycetes</taxon>
        <taxon>Dothideomycetes incertae sedis</taxon>
        <taxon>Trypetheliales</taxon>
        <taxon>Trypetheliaceae</taxon>
        <taxon>Viridothelium</taxon>
    </lineage>
</organism>
<dbReference type="EMBL" id="ML991779">
    <property type="protein sequence ID" value="KAF2237574.1"/>
    <property type="molecule type" value="Genomic_DNA"/>
</dbReference>
<dbReference type="GO" id="GO:0043130">
    <property type="term" value="F:ubiquitin binding"/>
    <property type="evidence" value="ECO:0007669"/>
    <property type="project" value="TreeGrafter"/>
</dbReference>
<dbReference type="Gene3D" id="6.10.300.40">
    <property type="match status" value="1"/>
</dbReference>
<dbReference type="Gene3D" id="3.10.20.90">
    <property type="entry name" value="Phosphatidylinositol 3-kinase Catalytic Subunit, Chain A, domain 1"/>
    <property type="match status" value="1"/>
</dbReference>
<dbReference type="SUPFAM" id="SSF52833">
    <property type="entry name" value="Thioredoxin-like"/>
    <property type="match status" value="1"/>
</dbReference>
<feature type="domain" description="UBX" evidence="2">
    <location>
        <begin position="463"/>
        <end position="541"/>
    </location>
</feature>
<evidence type="ECO:0000313" key="3">
    <source>
        <dbReference type="EMBL" id="KAF2237574.1"/>
    </source>
</evidence>
<evidence type="ECO:0000313" key="4">
    <source>
        <dbReference type="Proteomes" id="UP000800092"/>
    </source>
</evidence>
<dbReference type="SMART" id="SM00594">
    <property type="entry name" value="UAS"/>
    <property type="match status" value="1"/>
</dbReference>
<dbReference type="InterPro" id="IPR050730">
    <property type="entry name" value="UBX_domain-protein"/>
</dbReference>
<dbReference type="CDD" id="cd01767">
    <property type="entry name" value="UBX"/>
    <property type="match status" value="1"/>
</dbReference>
<reference evidence="3" key="1">
    <citation type="journal article" date="2020" name="Stud. Mycol.">
        <title>101 Dothideomycetes genomes: a test case for predicting lifestyles and emergence of pathogens.</title>
        <authorList>
            <person name="Haridas S."/>
            <person name="Albert R."/>
            <person name="Binder M."/>
            <person name="Bloem J."/>
            <person name="Labutti K."/>
            <person name="Salamov A."/>
            <person name="Andreopoulos B."/>
            <person name="Baker S."/>
            <person name="Barry K."/>
            <person name="Bills G."/>
            <person name="Bluhm B."/>
            <person name="Cannon C."/>
            <person name="Castanera R."/>
            <person name="Culley D."/>
            <person name="Daum C."/>
            <person name="Ezra D."/>
            <person name="Gonzalez J."/>
            <person name="Henrissat B."/>
            <person name="Kuo A."/>
            <person name="Liang C."/>
            <person name="Lipzen A."/>
            <person name="Lutzoni F."/>
            <person name="Magnuson J."/>
            <person name="Mondo S."/>
            <person name="Nolan M."/>
            <person name="Ohm R."/>
            <person name="Pangilinan J."/>
            <person name="Park H.-J."/>
            <person name="Ramirez L."/>
            <person name="Alfaro M."/>
            <person name="Sun H."/>
            <person name="Tritt A."/>
            <person name="Yoshinaga Y."/>
            <person name="Zwiers L.-H."/>
            <person name="Turgeon B."/>
            <person name="Goodwin S."/>
            <person name="Spatafora J."/>
            <person name="Crous P."/>
            <person name="Grigoriev I."/>
        </authorList>
    </citation>
    <scope>NUCLEOTIDE SEQUENCE</scope>
    <source>
        <strain evidence="3">Tuck. ex Michener</strain>
    </source>
</reference>
<dbReference type="OrthoDB" id="270602at2759"/>
<dbReference type="Gene3D" id="3.40.30.10">
    <property type="entry name" value="Glutaredoxin"/>
    <property type="match status" value="1"/>
</dbReference>
<dbReference type="SUPFAM" id="SSF54236">
    <property type="entry name" value="Ubiquitin-like"/>
    <property type="match status" value="1"/>
</dbReference>
<dbReference type="AlphaFoldDB" id="A0A6A6HHG1"/>
<dbReference type="Pfam" id="PF00789">
    <property type="entry name" value="UBX"/>
    <property type="match status" value="1"/>
</dbReference>